<dbReference type="PANTHER" id="PTHR34406">
    <property type="entry name" value="PROTEIN YCEI"/>
    <property type="match status" value="1"/>
</dbReference>
<sequence length="192" mass="21332">MKQLMTGIIAATAIAFSSSSSAEPVEYEFDTVHSQIIFKINHLGYSNSFGKFPTFRGELTFDQEDWSNSSTSVEIKAASIDLENKKWNDHMKNADFFHVDKYSKLSFKSTKLEKTGDNTGVLHGDLTILDKTRPVTLDLTLNKAGIHPMSEQQHVGFSARGTIKRSEWGMTYGVPAVADDVHIIIEVEASAK</sequence>
<gene>
    <name evidence="3" type="ORF">TQ33_2208</name>
</gene>
<dbReference type="PANTHER" id="PTHR34406:SF1">
    <property type="entry name" value="PROTEIN YCEI"/>
    <property type="match status" value="1"/>
</dbReference>
<name>A0A0F6RDA8_9GAMM</name>
<evidence type="ECO:0000259" key="2">
    <source>
        <dbReference type="SMART" id="SM00867"/>
    </source>
</evidence>
<dbReference type="Gene3D" id="2.40.128.110">
    <property type="entry name" value="Lipid/polyisoprenoid-binding, YceI-like"/>
    <property type="match status" value="1"/>
</dbReference>
<dbReference type="AlphaFoldDB" id="A0A0F6RDA8"/>
<dbReference type="HOGENOM" id="CLU_071003_1_0_6"/>
<dbReference type="Pfam" id="PF04264">
    <property type="entry name" value="YceI"/>
    <property type="match status" value="1"/>
</dbReference>
<organism evidence="3 4">
    <name type="scientific">Kangiella geojedonensis</name>
    <dbReference type="NCBI Taxonomy" id="914150"/>
    <lineage>
        <taxon>Bacteria</taxon>
        <taxon>Pseudomonadati</taxon>
        <taxon>Pseudomonadota</taxon>
        <taxon>Gammaproteobacteria</taxon>
        <taxon>Kangiellales</taxon>
        <taxon>Kangiellaceae</taxon>
        <taxon>Kangiella</taxon>
    </lineage>
</organism>
<dbReference type="SUPFAM" id="SSF101874">
    <property type="entry name" value="YceI-like"/>
    <property type="match status" value="1"/>
</dbReference>
<evidence type="ECO:0000256" key="1">
    <source>
        <dbReference type="SAM" id="SignalP"/>
    </source>
</evidence>
<dbReference type="KEGG" id="kge:TQ33_2208"/>
<protein>
    <submittedName>
        <fullName evidence="3">YceI family protein</fullName>
    </submittedName>
</protein>
<dbReference type="InterPro" id="IPR007372">
    <property type="entry name" value="Lipid/polyisoprenoid-bd_YceI"/>
</dbReference>
<dbReference type="OrthoDB" id="9811006at2"/>
<accession>A0A0F6RDA8</accession>
<feature type="signal peptide" evidence="1">
    <location>
        <begin position="1"/>
        <end position="22"/>
    </location>
</feature>
<dbReference type="InterPro" id="IPR036761">
    <property type="entry name" value="TTHA0802/YceI-like_sf"/>
</dbReference>
<feature type="chain" id="PRO_5002509345" evidence="1">
    <location>
        <begin position="23"/>
        <end position="192"/>
    </location>
</feature>
<feature type="domain" description="Lipid/polyisoprenoid-binding YceI-like" evidence="2">
    <location>
        <begin position="26"/>
        <end position="190"/>
    </location>
</feature>
<dbReference type="Proteomes" id="UP000034071">
    <property type="component" value="Chromosome"/>
</dbReference>
<reference evidence="3 4" key="1">
    <citation type="submission" date="2015-02" db="EMBL/GenBank/DDBJ databases">
        <title>Complete genome sequence of Kangiella geojedonensis strain YCS-5T.</title>
        <authorList>
            <person name="Kim K.M."/>
        </authorList>
    </citation>
    <scope>NUCLEOTIDE SEQUENCE [LARGE SCALE GENOMIC DNA]</scope>
    <source>
        <strain evidence="3 4">YCS-5</strain>
    </source>
</reference>
<dbReference type="SMART" id="SM00867">
    <property type="entry name" value="YceI"/>
    <property type="match status" value="1"/>
</dbReference>
<dbReference type="RefSeq" id="WP_046562112.1">
    <property type="nucleotide sequence ID" value="NZ_CP010975.1"/>
</dbReference>
<proteinExistence type="predicted"/>
<dbReference type="STRING" id="914150.TQ33_2208"/>
<evidence type="ECO:0000313" key="3">
    <source>
        <dbReference type="EMBL" id="AKE53133.1"/>
    </source>
</evidence>
<keyword evidence="1" id="KW-0732">Signal</keyword>
<dbReference type="EMBL" id="CP010975">
    <property type="protein sequence ID" value="AKE53133.1"/>
    <property type="molecule type" value="Genomic_DNA"/>
</dbReference>
<keyword evidence="4" id="KW-1185">Reference proteome</keyword>
<evidence type="ECO:0000313" key="4">
    <source>
        <dbReference type="Proteomes" id="UP000034071"/>
    </source>
</evidence>